<evidence type="ECO:0000256" key="5">
    <source>
        <dbReference type="ARBA" id="ARBA00022777"/>
    </source>
</evidence>
<dbReference type="GO" id="GO:0016787">
    <property type="term" value="F:hydrolase activity"/>
    <property type="evidence" value="ECO:0007669"/>
    <property type="project" value="UniProtKB-KW"/>
</dbReference>
<gene>
    <name evidence="9" type="ORF">SAE02_76490</name>
</gene>
<protein>
    <recommendedName>
        <fullName evidence="1">non-specific serine/threonine protein kinase</fullName>
        <ecNumber evidence="1">2.7.11.1</ecNumber>
    </recommendedName>
</protein>
<dbReference type="SUPFAM" id="SSF52540">
    <property type="entry name" value="P-loop containing nucleoside triphosphate hydrolases"/>
    <property type="match status" value="2"/>
</dbReference>
<dbReference type="PIRSF" id="PIRSF039117">
    <property type="entry name" value="KaiC"/>
    <property type="match status" value="1"/>
</dbReference>
<dbReference type="InterPro" id="IPR014774">
    <property type="entry name" value="KaiC-like_dom"/>
</dbReference>
<dbReference type="InterPro" id="IPR027417">
    <property type="entry name" value="P-loop_NTPase"/>
</dbReference>
<evidence type="ECO:0000256" key="6">
    <source>
        <dbReference type="ARBA" id="ARBA00022801"/>
    </source>
</evidence>
<dbReference type="InterPro" id="IPR051347">
    <property type="entry name" value="Circadian_clock_KaiC-rel"/>
</dbReference>
<keyword evidence="10" id="KW-1185">Reference proteome</keyword>
<dbReference type="GO" id="GO:0004674">
    <property type="term" value="F:protein serine/threonine kinase activity"/>
    <property type="evidence" value="ECO:0007669"/>
    <property type="project" value="UniProtKB-EC"/>
</dbReference>
<keyword evidence="6" id="KW-0378">Hydrolase</keyword>
<evidence type="ECO:0000259" key="8">
    <source>
        <dbReference type="PROSITE" id="PS51146"/>
    </source>
</evidence>
<dbReference type="PANTHER" id="PTHR42926">
    <property type="match status" value="1"/>
</dbReference>
<dbReference type="Gene3D" id="3.40.50.300">
    <property type="entry name" value="P-loop containing nucleotide triphosphate hydrolases"/>
    <property type="match status" value="2"/>
</dbReference>
<dbReference type="PANTHER" id="PTHR42926:SF1">
    <property type="entry name" value="CIRCADIAN CLOCK OSCILLATOR PROTEIN KAIC 1"/>
    <property type="match status" value="1"/>
</dbReference>
<sequence>MVCGGAGCGKTLLAMTFLVNGAEQFDEPGVFMSFEERAEDLAANVASLGFDIPGLVARGRLMIDHVRVERGEIEETGEYDLEGLFVRLDYAISSVGARRVVLDTVEALFSGFTDTAILRAELRRLFGWLKDQGVTAIITGERGAGQLTRHGLEEYVSDCVILLDNRVEDQITTRRLRIVKYRGSAHGTNEYPFLIDDQGISVLPVTSAGLDHEALSEPVSSGVPGLDAMMATGGYYQGSSVLISGGSGTGKTILAAQFADTTCRRGERCLFFTFEESPEQLVRNVASVGIDLRQHLVRGLLRIEAARPSLFGFEMHLARMIRDVGRFQPAGVVVDPVSAFRGPSFEIQATMLRLVDSLKAGGVTGVFTSLTPAHTMTEADHRISSLMDTWISLLDIEESGERNRGLYVLKSRGMSHSNQIREYRLTEHGVELSRPYVGAGGVLTGSARVLQEAREQAETVRLRQEAEQRRREFERRRTATERQIAELRAALEAEAAEVAMLNEQADLREQTAEQDREAMAARRGAAE</sequence>
<dbReference type="EMBL" id="BJYZ01000093">
    <property type="protein sequence ID" value="GEO43501.1"/>
    <property type="molecule type" value="Genomic_DNA"/>
</dbReference>
<keyword evidence="5" id="KW-0418">Kinase</keyword>
<feature type="domain" description="KaiC" evidence="8">
    <location>
        <begin position="1"/>
        <end position="216"/>
    </location>
</feature>
<reference evidence="9 10" key="1">
    <citation type="submission" date="2019-07" db="EMBL/GenBank/DDBJ databases">
        <title>Whole genome shotgun sequence of Skermanella aerolata NBRC 106429.</title>
        <authorList>
            <person name="Hosoyama A."/>
            <person name="Uohara A."/>
            <person name="Ohji S."/>
            <person name="Ichikawa N."/>
        </authorList>
    </citation>
    <scope>NUCLEOTIDE SEQUENCE [LARGE SCALE GENOMIC DNA]</scope>
    <source>
        <strain evidence="9 10">NBRC 106429</strain>
    </source>
</reference>
<keyword evidence="2" id="KW-0597">Phosphoprotein</keyword>
<evidence type="ECO:0000256" key="4">
    <source>
        <dbReference type="ARBA" id="ARBA00022737"/>
    </source>
</evidence>
<dbReference type="GO" id="GO:0005524">
    <property type="term" value="F:ATP binding"/>
    <property type="evidence" value="ECO:0007669"/>
    <property type="project" value="InterPro"/>
</dbReference>
<organism evidence="9 10">
    <name type="scientific">Skermanella aerolata</name>
    <dbReference type="NCBI Taxonomy" id="393310"/>
    <lineage>
        <taxon>Bacteria</taxon>
        <taxon>Pseudomonadati</taxon>
        <taxon>Pseudomonadota</taxon>
        <taxon>Alphaproteobacteria</taxon>
        <taxon>Rhodospirillales</taxon>
        <taxon>Azospirillaceae</taxon>
        <taxon>Skermanella</taxon>
    </lineage>
</organism>
<dbReference type="NCBIfam" id="NF006799">
    <property type="entry name" value="PRK09302.1"/>
    <property type="match status" value="1"/>
</dbReference>
<feature type="domain" description="KaiC" evidence="8">
    <location>
        <begin position="217"/>
        <end position="446"/>
    </location>
</feature>
<evidence type="ECO:0000313" key="10">
    <source>
        <dbReference type="Proteomes" id="UP000321523"/>
    </source>
</evidence>
<comment type="caution">
    <text evidence="9">The sequence shown here is derived from an EMBL/GenBank/DDBJ whole genome shotgun (WGS) entry which is preliminary data.</text>
</comment>
<accession>A0A512E457</accession>
<evidence type="ECO:0000313" key="9">
    <source>
        <dbReference type="EMBL" id="GEO43501.1"/>
    </source>
</evidence>
<evidence type="ECO:0000256" key="1">
    <source>
        <dbReference type="ARBA" id="ARBA00012513"/>
    </source>
</evidence>
<dbReference type="InterPro" id="IPR010624">
    <property type="entry name" value="KaiC_dom"/>
</dbReference>
<keyword evidence="4" id="KW-0677">Repeat</keyword>
<evidence type="ECO:0000256" key="3">
    <source>
        <dbReference type="ARBA" id="ARBA00022679"/>
    </source>
</evidence>
<dbReference type="InterPro" id="IPR030665">
    <property type="entry name" value="KaiC"/>
</dbReference>
<name>A0A512E457_9PROT</name>
<feature type="region of interest" description="Disordered" evidence="7">
    <location>
        <begin position="508"/>
        <end position="527"/>
    </location>
</feature>
<dbReference type="PROSITE" id="PS51146">
    <property type="entry name" value="KAIC"/>
    <property type="match status" value="2"/>
</dbReference>
<proteinExistence type="predicted"/>
<keyword evidence="3" id="KW-0808">Transferase</keyword>
<dbReference type="Pfam" id="PF06745">
    <property type="entry name" value="ATPase"/>
    <property type="match status" value="2"/>
</dbReference>
<evidence type="ECO:0000256" key="7">
    <source>
        <dbReference type="SAM" id="MobiDB-lite"/>
    </source>
</evidence>
<evidence type="ECO:0000256" key="2">
    <source>
        <dbReference type="ARBA" id="ARBA00022553"/>
    </source>
</evidence>
<dbReference type="EC" id="2.7.11.1" evidence="1"/>
<dbReference type="Proteomes" id="UP000321523">
    <property type="component" value="Unassembled WGS sequence"/>
</dbReference>
<dbReference type="AlphaFoldDB" id="A0A512E457"/>